<keyword evidence="5" id="KW-0963">Cytoplasm</keyword>
<evidence type="ECO:0000256" key="9">
    <source>
        <dbReference type="ARBA" id="ARBA00022771"/>
    </source>
</evidence>
<dbReference type="InterPro" id="IPR041888">
    <property type="entry name" value="RING-HC_ZNF598/HEL2"/>
</dbReference>
<keyword evidence="9 12" id="KW-0863">Zinc-finger</keyword>
<evidence type="ECO:0000256" key="13">
    <source>
        <dbReference type="SAM" id="MobiDB-lite"/>
    </source>
</evidence>
<dbReference type="OMA" id="AHEHTLH"/>
<dbReference type="FunCoup" id="A0A0D1BX09">
    <property type="interactions" value="62"/>
</dbReference>
<dbReference type="Proteomes" id="UP000000561">
    <property type="component" value="Chromosome 18"/>
</dbReference>
<dbReference type="eggNOG" id="KOG2231">
    <property type="taxonomic scope" value="Eukaryota"/>
</dbReference>
<dbReference type="Pfam" id="PF25447">
    <property type="entry name" value="RING_ZNF598"/>
    <property type="match status" value="1"/>
</dbReference>
<comment type="catalytic activity">
    <reaction evidence="1">
        <text>S-ubiquitinyl-[E2 ubiquitin-conjugating enzyme]-L-cysteine + [acceptor protein]-L-lysine = [E2 ubiquitin-conjugating enzyme]-L-cysteine + N(6)-ubiquitinyl-[acceptor protein]-L-lysine.</text>
        <dbReference type="EC" id="2.3.2.27"/>
    </reaction>
</comment>
<dbReference type="GO" id="GO:0016567">
    <property type="term" value="P:protein ubiquitination"/>
    <property type="evidence" value="ECO:0000318"/>
    <property type="project" value="GO_Central"/>
</dbReference>
<feature type="region of interest" description="Disordered" evidence="13">
    <location>
        <begin position="575"/>
        <end position="596"/>
    </location>
</feature>
<evidence type="ECO:0000256" key="8">
    <source>
        <dbReference type="ARBA" id="ARBA00022723"/>
    </source>
</evidence>
<feature type="compositionally biased region" description="Low complexity" evidence="13">
    <location>
        <begin position="34"/>
        <end position="56"/>
    </location>
</feature>
<dbReference type="InterPro" id="IPR001841">
    <property type="entry name" value="Znf_RING"/>
</dbReference>
<dbReference type="SMART" id="SM00355">
    <property type="entry name" value="ZnF_C2H2"/>
    <property type="match status" value="5"/>
</dbReference>
<dbReference type="STRING" id="237631.A0A0D1BX09"/>
<feature type="region of interest" description="Disordered" evidence="13">
    <location>
        <begin position="614"/>
        <end position="711"/>
    </location>
</feature>
<evidence type="ECO:0000256" key="2">
    <source>
        <dbReference type="ARBA" id="ARBA00004496"/>
    </source>
</evidence>
<dbReference type="Gene3D" id="3.30.40.10">
    <property type="entry name" value="Zinc/RING finger domain, C3HC4 (zinc finger)"/>
    <property type="match status" value="1"/>
</dbReference>
<dbReference type="GO" id="GO:0043022">
    <property type="term" value="F:ribosome binding"/>
    <property type="evidence" value="ECO:0000318"/>
    <property type="project" value="GO_Central"/>
</dbReference>
<evidence type="ECO:0000256" key="10">
    <source>
        <dbReference type="ARBA" id="ARBA00022833"/>
    </source>
</evidence>
<dbReference type="Pfam" id="PF23202">
    <property type="entry name" value="PAH_ZNF598"/>
    <property type="match status" value="1"/>
</dbReference>
<dbReference type="GO" id="GO:0072344">
    <property type="term" value="P:rescue of stalled ribosome"/>
    <property type="evidence" value="ECO:0000318"/>
    <property type="project" value="GO_Central"/>
</dbReference>
<feature type="domain" description="RING-type" evidence="14">
    <location>
        <begin position="110"/>
        <end position="150"/>
    </location>
</feature>
<feature type="compositionally biased region" description="Polar residues" evidence="13">
    <location>
        <begin position="443"/>
        <end position="453"/>
    </location>
</feature>
<protein>
    <recommendedName>
        <fullName evidence="4">RING-type E3 ubiquitin transferase</fullName>
        <ecNumber evidence="4">2.3.2.27</ecNumber>
    </recommendedName>
</protein>
<sequence length="807" mass="87105">MSAAHESKPPPSSRGARGARGGGRRANFGGSLTSSDSNRVASSSSRARSNNPSRAPRPSKHHAESNDASTAVGTLATVPVEAAQPQCNAQDDHNSGDNDNDELPPEAELCFICADPIKLVSVARCDHRTCHICALRLRILYKKDECTFCKSKIDRLIFTSSLTKSFSDFEPADIPYTDKKLPISFETKEALEESVLLLRYNCPDPNCEVACTGWKDYKAHIRRDHHRLVCQLCISNKKIFAHEHTLHTEQSLVAHEKAEHRLCEYDRQLFYSDDELFTHMRDRHEQCHICKASGSDEERWKYYRDYDMLEKHFRRDHWLCENSQCLQDKFQVFANEMDFKAHQLEKHGNELSTRERREALRIDAGFTYDDGATDAGLSFGGRGGKKGKARAQPSTAPATASAAEASGSNNRDVLRVSTLASRPHVPGAGPANHESRRAMFGSGLTNAPTPQLVSTDPARTVAETRSVEQRHQAYMDQVTAMLGTSESRITSFRHAVRVFNKGESSARDLISTLHSLVGDLDRCAPLVKGLMELVDDADKTNALREAWDQYRNERTQFPSLTPAGSSVAIAAGTRSAGAGAGAGAGQRRGTLRSMKNSSAASSSLVWDNVERAASASSGHGSGGPVALRQHFPALTSSGPKPTASIPGSLAHAVAHAMPARANSSHPRSTSSAASNSASTTPKPFVERVHSTHSSGSVARGSGGFPSLPSNADRARLNAHKRALFASKSSTAPVSASLSGTSTPSASAWSAQAAERMDDFPEMATNRAGALDLDGLADALGASLRDSSTKARRNKGVQMMTLGGVHRG</sequence>
<gene>
    <name evidence="15" type="ORF">UMAG_05481</name>
</gene>
<dbReference type="GO" id="GO:0005737">
    <property type="term" value="C:cytoplasm"/>
    <property type="evidence" value="ECO:0007669"/>
    <property type="project" value="UniProtKB-SubCell"/>
</dbReference>
<evidence type="ECO:0000256" key="7">
    <source>
        <dbReference type="ARBA" id="ARBA00022679"/>
    </source>
</evidence>
<dbReference type="EC" id="2.3.2.27" evidence="4"/>
<dbReference type="PROSITE" id="PS50089">
    <property type="entry name" value="ZF_RING_2"/>
    <property type="match status" value="1"/>
</dbReference>
<evidence type="ECO:0000256" key="4">
    <source>
        <dbReference type="ARBA" id="ARBA00012483"/>
    </source>
</evidence>
<keyword evidence="10" id="KW-0862">Zinc</keyword>
<name>A0A0D1BX09_MYCMD</name>
<feature type="compositionally biased region" description="Low complexity" evidence="13">
    <location>
        <begin position="390"/>
        <end position="408"/>
    </location>
</feature>
<dbReference type="InterPro" id="IPR057634">
    <property type="entry name" value="PAH_ZNF598/HEL2"/>
</dbReference>
<comment type="similarity">
    <text evidence="11">Belongs to the ZNF598/HEL2 family.</text>
</comment>
<dbReference type="InterPro" id="IPR013083">
    <property type="entry name" value="Znf_RING/FYVE/PHD"/>
</dbReference>
<keyword evidence="8" id="KW-0479">Metal-binding</keyword>
<keyword evidence="16" id="KW-1185">Reference proteome</keyword>
<comment type="pathway">
    <text evidence="3">Protein modification; protein ubiquitination.</text>
</comment>
<dbReference type="RefSeq" id="XP_011391814.1">
    <property type="nucleotide sequence ID" value="XM_011393512.1"/>
</dbReference>
<keyword evidence="6" id="KW-0597">Phosphoprotein</keyword>
<evidence type="ECO:0000256" key="6">
    <source>
        <dbReference type="ARBA" id="ARBA00022553"/>
    </source>
</evidence>
<evidence type="ECO:0000256" key="3">
    <source>
        <dbReference type="ARBA" id="ARBA00004906"/>
    </source>
</evidence>
<dbReference type="GO" id="GO:0061630">
    <property type="term" value="F:ubiquitin protein ligase activity"/>
    <property type="evidence" value="ECO:0000318"/>
    <property type="project" value="GO_Central"/>
</dbReference>
<evidence type="ECO:0000256" key="11">
    <source>
        <dbReference type="ARBA" id="ARBA00035113"/>
    </source>
</evidence>
<accession>A0A0D1BX09</accession>
<evidence type="ECO:0000256" key="5">
    <source>
        <dbReference type="ARBA" id="ARBA00022490"/>
    </source>
</evidence>
<evidence type="ECO:0000256" key="12">
    <source>
        <dbReference type="PROSITE-ProRule" id="PRU00175"/>
    </source>
</evidence>
<keyword evidence="7" id="KW-0808">Transferase</keyword>
<dbReference type="InterPro" id="IPR044288">
    <property type="entry name" value="ZNF598/HEL2"/>
</dbReference>
<dbReference type="AlphaFoldDB" id="A0A0D1BX09"/>
<feature type="region of interest" description="Disordered" evidence="13">
    <location>
        <begin position="377"/>
        <end position="453"/>
    </location>
</feature>
<dbReference type="InterPro" id="IPR013087">
    <property type="entry name" value="Znf_C2H2_type"/>
</dbReference>
<dbReference type="GeneID" id="23565363"/>
<reference evidence="15 16" key="1">
    <citation type="journal article" date="2006" name="Nature">
        <title>Insights from the genome of the biotrophic fungal plant pathogen Ustilago maydis.</title>
        <authorList>
            <person name="Kamper J."/>
            <person name="Kahmann R."/>
            <person name="Bolker M."/>
            <person name="Ma L.J."/>
            <person name="Brefort T."/>
            <person name="Saville B.J."/>
            <person name="Banuett F."/>
            <person name="Kronstad J.W."/>
            <person name="Gold S.E."/>
            <person name="Muller O."/>
            <person name="Perlin M.H."/>
            <person name="Wosten H.A."/>
            <person name="de Vries R."/>
            <person name="Ruiz-Herrera J."/>
            <person name="Reynaga-Pena C.G."/>
            <person name="Snetselaar K."/>
            <person name="McCann M."/>
            <person name="Perez-Martin J."/>
            <person name="Feldbrugge M."/>
            <person name="Basse C.W."/>
            <person name="Steinberg G."/>
            <person name="Ibeas J.I."/>
            <person name="Holloman W."/>
            <person name="Guzman P."/>
            <person name="Farman M."/>
            <person name="Stajich J.E."/>
            <person name="Sentandreu R."/>
            <person name="Gonzalez-Prieto J.M."/>
            <person name="Kennell J.C."/>
            <person name="Molina L."/>
            <person name="Schirawski J."/>
            <person name="Mendoza-Mendoza A."/>
            <person name="Greilinger D."/>
            <person name="Munch K."/>
            <person name="Rossel N."/>
            <person name="Scherer M."/>
            <person name="Vranes M."/>
            <person name="Ladendorf O."/>
            <person name="Vincon V."/>
            <person name="Fuchs U."/>
            <person name="Sandrock B."/>
            <person name="Meng S."/>
            <person name="Ho E.C."/>
            <person name="Cahill M.J."/>
            <person name="Boyce K.J."/>
            <person name="Klose J."/>
            <person name="Klosterman S.J."/>
            <person name="Deelstra H.J."/>
            <person name="Ortiz-Castellanos L."/>
            <person name="Li W."/>
            <person name="Sanchez-Alonso P."/>
            <person name="Schreier P.H."/>
            <person name="Hauser-Hahn I."/>
            <person name="Vaupel M."/>
            <person name="Koopmann E."/>
            <person name="Friedrich G."/>
            <person name="Voss H."/>
            <person name="Schluter T."/>
            <person name="Margolis J."/>
            <person name="Platt D."/>
            <person name="Swimmer C."/>
            <person name="Gnirke A."/>
            <person name="Chen F."/>
            <person name="Vysotskaia V."/>
            <person name="Mannhaupt G."/>
            <person name="Guldener U."/>
            <person name="Munsterkotter M."/>
            <person name="Haase D."/>
            <person name="Oesterheld M."/>
            <person name="Mewes H.W."/>
            <person name="Mauceli E.W."/>
            <person name="DeCaprio D."/>
            <person name="Wade C.M."/>
            <person name="Butler J."/>
            <person name="Young S."/>
            <person name="Jaffe D.B."/>
            <person name="Calvo S."/>
            <person name="Nusbaum C."/>
            <person name="Galagan J."/>
            <person name="Birren B.W."/>
        </authorList>
    </citation>
    <scope>NUCLEOTIDE SEQUENCE [LARGE SCALE GENOMIC DNA]</scope>
    <source>
        <strain evidence="16">DSM 14603 / FGSC 9021 / UM521</strain>
    </source>
</reference>
<feature type="region of interest" description="Disordered" evidence="13">
    <location>
        <begin position="1"/>
        <end position="70"/>
    </location>
</feature>
<dbReference type="KEGG" id="uma:UMAG_05481"/>
<dbReference type="InParanoid" id="A0A0D1BX09"/>
<dbReference type="GO" id="GO:0008270">
    <property type="term" value="F:zinc ion binding"/>
    <property type="evidence" value="ECO:0007669"/>
    <property type="project" value="UniProtKB-KW"/>
</dbReference>
<dbReference type="Pfam" id="PF23230">
    <property type="entry name" value="zf-C2H2_13"/>
    <property type="match status" value="1"/>
</dbReference>
<comment type="subcellular location">
    <subcellularLocation>
        <location evidence="2">Cytoplasm</location>
    </subcellularLocation>
</comment>
<evidence type="ECO:0000256" key="1">
    <source>
        <dbReference type="ARBA" id="ARBA00000900"/>
    </source>
</evidence>
<dbReference type="InterPro" id="IPR056437">
    <property type="entry name" value="Znf-C2H2_ZNF598/HEL2"/>
</dbReference>
<dbReference type="SUPFAM" id="SSF57850">
    <property type="entry name" value="RING/U-box"/>
    <property type="match status" value="1"/>
</dbReference>
<proteinExistence type="inferred from homology"/>
<dbReference type="VEuPathDB" id="FungiDB:UMAG_05481"/>
<dbReference type="OrthoDB" id="3838338at2759"/>
<dbReference type="PANTHER" id="PTHR22938">
    <property type="entry name" value="ZINC FINGER PROTEIN 598"/>
    <property type="match status" value="1"/>
</dbReference>
<feature type="compositionally biased region" description="Low complexity" evidence="13">
    <location>
        <begin position="650"/>
        <end position="681"/>
    </location>
</feature>
<evidence type="ECO:0000313" key="16">
    <source>
        <dbReference type="Proteomes" id="UP000000561"/>
    </source>
</evidence>
<dbReference type="PANTHER" id="PTHR22938:SF0">
    <property type="entry name" value="E3 UBIQUITIN-PROTEIN LIGASE ZNF598"/>
    <property type="match status" value="1"/>
</dbReference>
<evidence type="ECO:0000313" key="15">
    <source>
        <dbReference type="EMBL" id="KIS66487.1"/>
    </source>
</evidence>
<organism evidence="15 16">
    <name type="scientific">Mycosarcoma maydis</name>
    <name type="common">Corn smut fungus</name>
    <name type="synonym">Ustilago maydis</name>
    <dbReference type="NCBI Taxonomy" id="5270"/>
    <lineage>
        <taxon>Eukaryota</taxon>
        <taxon>Fungi</taxon>
        <taxon>Dikarya</taxon>
        <taxon>Basidiomycota</taxon>
        <taxon>Ustilaginomycotina</taxon>
        <taxon>Ustilaginomycetes</taxon>
        <taxon>Ustilaginales</taxon>
        <taxon>Ustilaginaceae</taxon>
        <taxon>Mycosarcoma</taxon>
    </lineage>
</organism>
<evidence type="ECO:0000259" key="14">
    <source>
        <dbReference type="PROSITE" id="PS50089"/>
    </source>
</evidence>
<dbReference type="CDD" id="cd16615">
    <property type="entry name" value="RING-HC_ZNF598"/>
    <property type="match status" value="1"/>
</dbReference>
<dbReference type="EMBL" id="CM003157">
    <property type="protein sequence ID" value="KIS66487.1"/>
    <property type="molecule type" value="Genomic_DNA"/>
</dbReference>